<accession>A0A455SVK9</accession>
<feature type="transmembrane region" description="Helical" evidence="12">
    <location>
        <begin position="9"/>
        <end position="28"/>
    </location>
</feature>
<keyword evidence="10" id="KW-1015">Disulfide bond</keyword>
<dbReference type="GO" id="GO:0016020">
    <property type="term" value="C:membrane"/>
    <property type="evidence" value="ECO:0007669"/>
    <property type="project" value="UniProtKB-SubCell"/>
</dbReference>
<evidence type="ECO:0000256" key="1">
    <source>
        <dbReference type="ARBA" id="ARBA00004141"/>
    </source>
</evidence>
<keyword evidence="2" id="KW-1003">Cell membrane</keyword>
<proteinExistence type="predicted"/>
<evidence type="ECO:0000256" key="4">
    <source>
        <dbReference type="ARBA" id="ARBA00022723"/>
    </source>
</evidence>
<dbReference type="PANTHER" id="PTHR35457:SF1">
    <property type="entry name" value="HEME A SYNTHASE"/>
    <property type="match status" value="1"/>
</dbReference>
<dbReference type="PANTHER" id="PTHR35457">
    <property type="entry name" value="HEME A SYNTHASE"/>
    <property type="match status" value="1"/>
</dbReference>
<gene>
    <name evidence="13" type="primary">ctaA</name>
    <name evidence="13" type="ORF">KTC_62990</name>
</gene>
<keyword evidence="5 12" id="KW-1133">Transmembrane helix</keyword>
<evidence type="ECO:0000256" key="3">
    <source>
        <dbReference type="ARBA" id="ARBA00022692"/>
    </source>
</evidence>
<feature type="transmembrane region" description="Helical" evidence="12">
    <location>
        <begin position="223"/>
        <end position="246"/>
    </location>
</feature>
<keyword evidence="9 12" id="KW-0472">Membrane</keyword>
<keyword evidence="8" id="KW-0350">Heme biosynthesis</keyword>
<feature type="transmembrane region" description="Helical" evidence="12">
    <location>
        <begin position="169"/>
        <end position="189"/>
    </location>
</feature>
<dbReference type="InterPro" id="IPR050450">
    <property type="entry name" value="COX15/CtaA_HemeA_synthase"/>
</dbReference>
<evidence type="ECO:0000256" key="8">
    <source>
        <dbReference type="ARBA" id="ARBA00023133"/>
    </source>
</evidence>
<keyword evidence="6" id="KW-0560">Oxidoreductase</keyword>
<dbReference type="InterPro" id="IPR003780">
    <property type="entry name" value="COX15/CtaA_fam"/>
</dbReference>
<dbReference type="GO" id="GO:0016491">
    <property type="term" value="F:oxidoreductase activity"/>
    <property type="evidence" value="ECO:0007669"/>
    <property type="project" value="UniProtKB-KW"/>
</dbReference>
<evidence type="ECO:0000256" key="9">
    <source>
        <dbReference type="ARBA" id="ARBA00023136"/>
    </source>
</evidence>
<reference evidence="13" key="1">
    <citation type="submission" date="2018-12" db="EMBL/GenBank/DDBJ databases">
        <title>Novel natural products biosynthetic potential of the class Ktedonobacteria.</title>
        <authorList>
            <person name="Zheng Y."/>
            <person name="Saitou A."/>
            <person name="Wang C.M."/>
            <person name="Toyoda A."/>
            <person name="Minakuchi Y."/>
            <person name="Sekiguchi Y."/>
            <person name="Ueda K."/>
            <person name="Takano H."/>
            <person name="Sakai Y."/>
            <person name="Yokota A."/>
            <person name="Yabe S."/>
        </authorList>
    </citation>
    <scope>NUCLEOTIDE SEQUENCE</scope>
    <source>
        <strain evidence="13">COM3</strain>
    </source>
</reference>
<dbReference type="EMBL" id="AP019376">
    <property type="protein sequence ID" value="BBH91548.1"/>
    <property type="molecule type" value="Genomic_DNA"/>
</dbReference>
<keyword evidence="7" id="KW-0408">Iron</keyword>
<name>A0A455SVK9_9CHLR</name>
<evidence type="ECO:0000256" key="2">
    <source>
        <dbReference type="ARBA" id="ARBA00022475"/>
    </source>
</evidence>
<comment type="subcellular location">
    <subcellularLocation>
        <location evidence="1">Membrane</location>
        <topology evidence="1">Multi-pass membrane protein</topology>
    </subcellularLocation>
</comment>
<evidence type="ECO:0000256" key="5">
    <source>
        <dbReference type="ARBA" id="ARBA00022989"/>
    </source>
</evidence>
<feature type="transmembrane region" description="Helical" evidence="12">
    <location>
        <begin position="97"/>
        <end position="116"/>
    </location>
</feature>
<evidence type="ECO:0000256" key="10">
    <source>
        <dbReference type="ARBA" id="ARBA00023157"/>
    </source>
</evidence>
<feature type="transmembrane region" description="Helical" evidence="12">
    <location>
        <begin position="253"/>
        <end position="275"/>
    </location>
</feature>
<evidence type="ECO:0000313" key="13">
    <source>
        <dbReference type="EMBL" id="BBH91548.1"/>
    </source>
</evidence>
<sequence length="325" mass="36003">MKFHRLMRAFAILTAIGAYIMVLMGAIVSKTGSGRGCGGSWPFCHGQLIPESMPVETVLEYSHRIVSGLDGALILILMVWSWLTFRHDFRVKFFGGLSLFFVILQGALGALTVMFEGTMGKYIFLAFHFGFSLISFASVILLTIRLFQIKPGQPADTPVRERKQPAAKVVQYGAWLLAVITYIVIYTGALVRHTEATMACGFQFPGCGPTIFPNFSTLAGIQMLHRFCALSLWLLSLIFFVLVARLQKGRRDIFWTSLIAFALFTAQALSGWLTIASGGQLMAALLHSTIISACFTVLCYNCILVEWPWKKRPVENVQLAARGAQ</sequence>
<evidence type="ECO:0000256" key="7">
    <source>
        <dbReference type="ARBA" id="ARBA00023004"/>
    </source>
</evidence>
<comment type="pathway">
    <text evidence="11">Porphyrin-containing compound metabolism.</text>
</comment>
<dbReference type="Pfam" id="PF02628">
    <property type="entry name" value="COX15-CtaA"/>
    <property type="match status" value="1"/>
</dbReference>
<feature type="transmembrane region" description="Helical" evidence="12">
    <location>
        <begin position="122"/>
        <end position="148"/>
    </location>
</feature>
<organism evidence="13">
    <name type="scientific">Thermosporothrix sp. COM3</name>
    <dbReference type="NCBI Taxonomy" id="2490863"/>
    <lineage>
        <taxon>Bacteria</taxon>
        <taxon>Bacillati</taxon>
        <taxon>Chloroflexota</taxon>
        <taxon>Ktedonobacteria</taxon>
        <taxon>Ktedonobacterales</taxon>
        <taxon>Thermosporotrichaceae</taxon>
        <taxon>Thermosporothrix</taxon>
    </lineage>
</organism>
<dbReference type="GO" id="GO:0006784">
    <property type="term" value="P:heme A biosynthetic process"/>
    <property type="evidence" value="ECO:0007669"/>
    <property type="project" value="InterPro"/>
</dbReference>
<keyword evidence="4" id="KW-0479">Metal-binding</keyword>
<evidence type="ECO:0000256" key="12">
    <source>
        <dbReference type="SAM" id="Phobius"/>
    </source>
</evidence>
<keyword evidence="3 12" id="KW-0812">Transmembrane</keyword>
<feature type="transmembrane region" description="Helical" evidence="12">
    <location>
        <begin position="281"/>
        <end position="303"/>
    </location>
</feature>
<protein>
    <submittedName>
        <fullName evidence="13">Heme A synthase</fullName>
    </submittedName>
</protein>
<evidence type="ECO:0000256" key="6">
    <source>
        <dbReference type="ARBA" id="ARBA00023002"/>
    </source>
</evidence>
<dbReference type="AlphaFoldDB" id="A0A455SVK9"/>
<evidence type="ECO:0000256" key="11">
    <source>
        <dbReference type="ARBA" id="ARBA00023444"/>
    </source>
</evidence>
<feature type="transmembrane region" description="Helical" evidence="12">
    <location>
        <begin position="65"/>
        <end position="85"/>
    </location>
</feature>
<dbReference type="GO" id="GO:0046872">
    <property type="term" value="F:metal ion binding"/>
    <property type="evidence" value="ECO:0007669"/>
    <property type="project" value="UniProtKB-KW"/>
</dbReference>